<feature type="transmembrane region" description="Helical" evidence="1">
    <location>
        <begin position="339"/>
        <end position="356"/>
    </location>
</feature>
<feature type="transmembrane region" description="Helical" evidence="1">
    <location>
        <begin position="77"/>
        <end position="97"/>
    </location>
</feature>
<dbReference type="AlphaFoldDB" id="A0A1W6MLN5"/>
<feature type="transmembrane region" description="Helical" evidence="1">
    <location>
        <begin position="109"/>
        <end position="126"/>
    </location>
</feature>
<sequence>MPAETKKLKCSVSLFYFVSFSIIITSIGILLTFLLPQHFFADAFLIANDPYGEEGWIGSYPLSMKFYAATGLGKLEYYLVALIQIPILLYCLFKLGVHNSFERINLRNLIMWIGLFLIAFFISFPSKEFINFLFIFIIANIFTKNFSLIKKVIFSSLLFVIFGVFFRPYYMLLPLLAFALNLIGYVKIKGKVLTVLVSGLLIASFISISHGLLKGQFISQMSREEHNLSRLNTGEENADTMIQSPIYPTNPLGESISIFYGFFTVNLPFNGIRFINKPQVISFLIWQLSLTILLIYFYSKVLRNKDLKHERWVFHLVFAYFIAQGIFEPDLGSAIRHKIGILPLIWLAVYYDQGFIKRPHKIYKLKWRDA</sequence>
<evidence type="ECO:0000313" key="2">
    <source>
        <dbReference type="EMBL" id="ARN78510.1"/>
    </source>
</evidence>
<evidence type="ECO:0000256" key="1">
    <source>
        <dbReference type="SAM" id="Phobius"/>
    </source>
</evidence>
<feature type="transmembrane region" description="Helical" evidence="1">
    <location>
        <begin position="256"/>
        <end position="275"/>
    </location>
</feature>
<organism evidence="2 3">
    <name type="scientific">Nonlabens spongiae</name>
    <dbReference type="NCBI Taxonomy" id="331648"/>
    <lineage>
        <taxon>Bacteria</taxon>
        <taxon>Pseudomonadati</taxon>
        <taxon>Bacteroidota</taxon>
        <taxon>Flavobacteriia</taxon>
        <taxon>Flavobacteriales</taxon>
        <taxon>Flavobacteriaceae</taxon>
        <taxon>Nonlabens</taxon>
    </lineage>
</organism>
<feature type="transmembrane region" description="Helical" evidence="1">
    <location>
        <begin position="192"/>
        <end position="213"/>
    </location>
</feature>
<keyword evidence="1" id="KW-0472">Membrane</keyword>
<dbReference type="Proteomes" id="UP000193431">
    <property type="component" value="Chromosome"/>
</dbReference>
<accession>A0A1W6MLN5</accession>
<feature type="transmembrane region" description="Helical" evidence="1">
    <location>
        <begin position="281"/>
        <end position="299"/>
    </location>
</feature>
<protein>
    <recommendedName>
        <fullName evidence="4">Glycosyltransferase RgtA/B/C/D-like domain-containing protein</fullName>
    </recommendedName>
</protein>
<name>A0A1W6MLN5_9FLAO</name>
<dbReference type="STRING" id="331648.BST97_11220"/>
<proteinExistence type="predicted"/>
<dbReference type="EMBL" id="CP019344">
    <property type="protein sequence ID" value="ARN78510.1"/>
    <property type="molecule type" value="Genomic_DNA"/>
</dbReference>
<evidence type="ECO:0008006" key="4">
    <source>
        <dbReference type="Google" id="ProtNLM"/>
    </source>
</evidence>
<reference evidence="2 3" key="1">
    <citation type="submission" date="2016-11" db="EMBL/GenBank/DDBJ databases">
        <title>Trade-off between light-utilization and light-protection in marine flavobacteria.</title>
        <authorList>
            <person name="Kumagai Y."/>
        </authorList>
    </citation>
    <scope>NUCLEOTIDE SEQUENCE [LARGE SCALE GENOMIC DNA]</scope>
    <source>
        <strain evidence="2 3">JCM 13191</strain>
    </source>
</reference>
<feature type="transmembrane region" description="Helical" evidence="1">
    <location>
        <begin position="132"/>
        <end position="149"/>
    </location>
</feature>
<keyword evidence="1" id="KW-0812">Transmembrane</keyword>
<feature type="transmembrane region" description="Helical" evidence="1">
    <location>
        <begin position="156"/>
        <end position="180"/>
    </location>
</feature>
<keyword evidence="1" id="KW-1133">Transmembrane helix</keyword>
<feature type="transmembrane region" description="Helical" evidence="1">
    <location>
        <begin position="311"/>
        <end position="327"/>
    </location>
</feature>
<keyword evidence="3" id="KW-1185">Reference proteome</keyword>
<gene>
    <name evidence="2" type="ORF">BST97_11220</name>
</gene>
<evidence type="ECO:0000313" key="3">
    <source>
        <dbReference type="Proteomes" id="UP000193431"/>
    </source>
</evidence>
<feature type="transmembrane region" description="Helical" evidence="1">
    <location>
        <begin position="12"/>
        <end position="35"/>
    </location>
</feature>